<reference evidence="1" key="2">
    <citation type="submission" date="2021-10" db="EMBL/GenBank/DDBJ databases">
        <authorList>
            <person name="Piombo E."/>
        </authorList>
    </citation>
    <scope>NUCLEOTIDE SEQUENCE</scope>
</reference>
<comment type="caution">
    <text evidence="1">The sequence shown here is derived from an EMBL/GenBank/DDBJ whole genome shotgun (WGS) entry which is preliminary data.</text>
</comment>
<gene>
    <name evidence="1" type="ORF">CRV2_00018987</name>
</gene>
<reference evidence="1" key="1">
    <citation type="submission" date="2020-04" db="EMBL/GenBank/DDBJ databases">
        <authorList>
            <person name="Broberg M."/>
        </authorList>
    </citation>
    <scope>NUCLEOTIDE SEQUENCE</scope>
</reference>
<protein>
    <submittedName>
        <fullName evidence="1">Uncharacterized protein</fullName>
    </submittedName>
</protein>
<sequence length="340" mass="38519">MSDDWDLYAHLLPFAPRRLASLCRCPDKLKLLRDRPDVARAIHRRTCRALLYEELLDSAHSSFQLGAGLIMFHTHALAEVTCEIAMPRQPISLKRKKSDAGSESGEDFLLEQGHRLHSHRPAIVDFVFESIEKNAHGATYKEPPRDQPAPLCRDNRYFHLACPYYLLRPGEYQACLLDHCLLSIGALIRHLIEGHVEPPYCPKCCRIFECSYERDAHLDADGCEWRSRPVDSVNLSQREELVKGGRVGDCEQDRWLHIWRTVFEPSDSPPALPSYLCSGAGLAISATHDFSKESGRSLTVGYLEDAGIWFTAEEADDLSQCVLQDILKRLLDQERNVAAP</sequence>
<evidence type="ECO:0000313" key="2">
    <source>
        <dbReference type="Proteomes" id="UP000836387"/>
    </source>
</evidence>
<evidence type="ECO:0000313" key="1">
    <source>
        <dbReference type="EMBL" id="CAG9950808.1"/>
    </source>
</evidence>
<keyword evidence="2" id="KW-1185">Reference proteome</keyword>
<proteinExistence type="predicted"/>
<name>A0ACA9UE03_BIOOC</name>
<dbReference type="Proteomes" id="UP000836387">
    <property type="component" value="Unassembled WGS sequence"/>
</dbReference>
<dbReference type="EMBL" id="CADEHS020000197">
    <property type="protein sequence ID" value="CAG9950808.1"/>
    <property type="molecule type" value="Genomic_DNA"/>
</dbReference>
<organism evidence="1 2">
    <name type="scientific">Clonostachys rosea f. rosea IK726</name>
    <dbReference type="NCBI Taxonomy" id="1349383"/>
    <lineage>
        <taxon>Eukaryota</taxon>
        <taxon>Fungi</taxon>
        <taxon>Dikarya</taxon>
        <taxon>Ascomycota</taxon>
        <taxon>Pezizomycotina</taxon>
        <taxon>Sordariomycetes</taxon>
        <taxon>Hypocreomycetidae</taxon>
        <taxon>Hypocreales</taxon>
        <taxon>Bionectriaceae</taxon>
        <taxon>Clonostachys</taxon>
    </lineage>
</organism>
<accession>A0ACA9UE03</accession>